<reference evidence="2" key="1">
    <citation type="submission" date="2022-02" db="EMBL/GenBank/DDBJ databases">
        <title>Emergence and expansion in Europe of a Vibrio aestuarianus clonal complex pathogenic for oysters.</title>
        <authorList>
            <person name="Mesnil A."/>
            <person name="Travers M.-A."/>
        </authorList>
    </citation>
    <scope>NUCLEOTIDE SEQUENCE</scope>
    <source>
        <strain evidence="2">U29</strain>
    </source>
</reference>
<organism evidence="2 3">
    <name type="scientific">Vibrio aestuarianus</name>
    <dbReference type="NCBI Taxonomy" id="28171"/>
    <lineage>
        <taxon>Bacteria</taxon>
        <taxon>Pseudomonadati</taxon>
        <taxon>Pseudomonadota</taxon>
        <taxon>Gammaproteobacteria</taxon>
        <taxon>Vibrionales</taxon>
        <taxon>Vibrionaceae</taxon>
        <taxon>Vibrio</taxon>
    </lineage>
</organism>
<dbReference type="EMBL" id="CP118709">
    <property type="protein sequence ID" value="WGK82557.1"/>
    <property type="molecule type" value="Genomic_DNA"/>
</dbReference>
<evidence type="ECO:0000313" key="2">
    <source>
        <dbReference type="EMBL" id="WGK82557.1"/>
    </source>
</evidence>
<dbReference type="InterPro" id="IPR018712">
    <property type="entry name" value="Tle1-like_cat"/>
</dbReference>
<accession>A0AAX3U4X8</accession>
<protein>
    <submittedName>
        <fullName evidence="2">DUF2235 domain-containing protein</fullName>
    </submittedName>
</protein>
<gene>
    <name evidence="2" type="ORF">PYE51_04725</name>
</gene>
<evidence type="ECO:0000313" key="3">
    <source>
        <dbReference type="Proteomes" id="UP001239257"/>
    </source>
</evidence>
<dbReference type="RefSeq" id="WP_301065912.1">
    <property type="nucleotide sequence ID" value="NZ_CP118709.1"/>
</dbReference>
<evidence type="ECO:0000259" key="1">
    <source>
        <dbReference type="Pfam" id="PF09994"/>
    </source>
</evidence>
<feature type="domain" description="T6SS Phospholipase effector Tle1-like catalytic" evidence="1">
    <location>
        <begin position="6"/>
        <end position="226"/>
    </location>
</feature>
<dbReference type="Proteomes" id="UP001239257">
    <property type="component" value="Chromosome 1"/>
</dbReference>
<sequence>MLVHFTATGWGASYRIRDVYSFLIDNYENGDQIYIFGFSRGAYQARILTSLLHHAGIPSIQNQTINSKDLAGDVYLSFKGKFHSSAQRRNAVNQYYEQKHLTSIYPEVQVLGLWDTVESFGWLDGDENIDNPNSNYGDQLCNVRNAFQAVSLDDNRATIFTPLLITRKHLFEQCDPNERFVINNLDEFSSTTRNVFEVWFSGAHSDVGGGYNTSDLNQVSLDWMVSLISSNKFLSDAILLPVELGRINNDPLELSHNARSGLGWFYRKMQRKPSLYTKSEKDSNIAGIVQEGKSMVSEISIHASAIERITTCTGTKVSCRYKAKHELNWAKEFPNCFIYDSEKQRFNRTPSDLSTCNIKVVQTQNPE</sequence>
<dbReference type="PANTHER" id="PTHR33840">
    <property type="match status" value="1"/>
</dbReference>
<proteinExistence type="predicted"/>
<dbReference type="PANTHER" id="PTHR33840:SF1">
    <property type="entry name" value="TLE1 PHOSPHOLIPASE DOMAIN-CONTAINING PROTEIN"/>
    <property type="match status" value="1"/>
</dbReference>
<dbReference type="AlphaFoldDB" id="A0AAX3U4X8"/>
<name>A0AAX3U4X8_9VIBR</name>
<dbReference type="Pfam" id="PF09994">
    <property type="entry name" value="T6SS_Tle1-like_cat"/>
    <property type="match status" value="1"/>
</dbReference>